<dbReference type="PANTHER" id="PTHR10937">
    <property type="entry name" value="GLUCOSAMINE--FRUCTOSE-6-PHOSPHATE AMINOTRANSFERASE, ISOMERIZING"/>
    <property type="match status" value="1"/>
</dbReference>
<dbReference type="EMBL" id="JACAPU010000033">
    <property type="protein sequence ID" value="NWB49821.1"/>
    <property type="molecule type" value="Genomic_DNA"/>
</dbReference>
<dbReference type="InterPro" id="IPR035490">
    <property type="entry name" value="GlmS/FrlB_SIS"/>
</dbReference>
<dbReference type="AlphaFoldDB" id="A0A7Y7WIF0"/>
<feature type="domain" description="SIS" evidence="2">
    <location>
        <begin position="195"/>
        <end position="332"/>
    </location>
</feature>
<dbReference type="InterPro" id="IPR046348">
    <property type="entry name" value="SIS_dom_sf"/>
</dbReference>
<dbReference type="Proteomes" id="UP000582981">
    <property type="component" value="Unassembled WGS sequence"/>
</dbReference>
<dbReference type="GO" id="GO:0097367">
    <property type="term" value="F:carbohydrate derivative binding"/>
    <property type="evidence" value="ECO:0007669"/>
    <property type="project" value="InterPro"/>
</dbReference>
<dbReference type="CDD" id="cd05008">
    <property type="entry name" value="SIS_GlmS_GlmD_1"/>
    <property type="match status" value="1"/>
</dbReference>
<dbReference type="GO" id="GO:1901135">
    <property type="term" value="P:carbohydrate derivative metabolic process"/>
    <property type="evidence" value="ECO:0007669"/>
    <property type="project" value="InterPro"/>
</dbReference>
<dbReference type="SUPFAM" id="SSF53697">
    <property type="entry name" value="SIS domain"/>
    <property type="match status" value="1"/>
</dbReference>
<evidence type="ECO:0000313" key="4">
    <source>
        <dbReference type="Proteomes" id="UP000582981"/>
    </source>
</evidence>
<keyword evidence="1" id="KW-0677">Repeat</keyword>
<dbReference type="Pfam" id="PF01380">
    <property type="entry name" value="SIS"/>
    <property type="match status" value="2"/>
</dbReference>
<accession>A0A7Y7WIF0</accession>
<name>A0A7Y7WIF0_9PSED</name>
<evidence type="ECO:0000313" key="3">
    <source>
        <dbReference type="EMBL" id="NWB49821.1"/>
    </source>
</evidence>
<evidence type="ECO:0000259" key="2">
    <source>
        <dbReference type="PROSITE" id="PS51464"/>
    </source>
</evidence>
<dbReference type="RefSeq" id="WP_177145299.1">
    <property type="nucleotide sequence ID" value="NZ_JACAPU010000033.1"/>
</dbReference>
<proteinExistence type="predicted"/>
<sequence>MSLMLQETLSIPDVVQRMLDDDRAIVALGEQLAAALPELIISVARGSSDHAAAYFGYAMMSQVGIPWLSIPLSLVSLQQPPLRLKHCWVAALSQSGKSPDLIASVNYLKQLGARVAAFVNTAESPLAAASDAEVLLPAGLEQSVAATKSYVAMLMAGVQTVAALSARLGQDNGLGVALQELPAALARAADADWSLALEVLQPVDKMVVIGRGPALPIAQEAALKLKETSGIQAEAFSSAEVRHGPMEIIEAGYPVLLFAPSGPEQAGTLAFAEDMRQRGARVLLVAPRGTPGANLVSMPTAHPLLEPFTMIQGFYLMAAKLAELRGRNPDQPRFLKKVTETR</sequence>
<dbReference type="InterPro" id="IPR035466">
    <property type="entry name" value="GlmS/AgaS_SIS"/>
</dbReference>
<dbReference type="PROSITE" id="PS51464">
    <property type="entry name" value="SIS"/>
    <property type="match status" value="2"/>
</dbReference>
<evidence type="ECO:0000256" key="1">
    <source>
        <dbReference type="ARBA" id="ARBA00022737"/>
    </source>
</evidence>
<dbReference type="CDD" id="cd05009">
    <property type="entry name" value="SIS_GlmS_GlmD_2"/>
    <property type="match status" value="1"/>
</dbReference>
<dbReference type="Gene3D" id="3.40.50.10490">
    <property type="entry name" value="Glucose-6-phosphate isomerase like protein, domain 1"/>
    <property type="match status" value="2"/>
</dbReference>
<reference evidence="3 4" key="1">
    <citation type="submission" date="2020-04" db="EMBL/GenBank/DDBJ databases">
        <title>Molecular characterization of pseudomonads from Agaricus bisporus reveal novel blotch 2 pathogens in Western Europe.</title>
        <authorList>
            <person name="Taparia T."/>
            <person name="Krijger M."/>
            <person name="Haynes E."/>
            <person name="Elpinstone J.G."/>
            <person name="Noble R."/>
            <person name="Van Der Wolf J."/>
        </authorList>
    </citation>
    <scope>NUCLEOTIDE SEQUENCE [LARGE SCALE GENOMIC DNA]</scope>
    <source>
        <strain evidence="3 4">F1001</strain>
    </source>
</reference>
<gene>
    <name evidence="3" type="ORF">HX829_25375</name>
</gene>
<organism evidence="3 4">
    <name type="scientific">Pseudomonas gingeri</name>
    <dbReference type="NCBI Taxonomy" id="117681"/>
    <lineage>
        <taxon>Bacteria</taxon>
        <taxon>Pseudomonadati</taxon>
        <taxon>Pseudomonadota</taxon>
        <taxon>Gammaproteobacteria</taxon>
        <taxon>Pseudomonadales</taxon>
        <taxon>Pseudomonadaceae</taxon>
        <taxon>Pseudomonas</taxon>
    </lineage>
</organism>
<comment type="caution">
    <text evidence="3">The sequence shown here is derived from an EMBL/GenBank/DDBJ whole genome shotgun (WGS) entry which is preliminary data.</text>
</comment>
<dbReference type="PANTHER" id="PTHR10937:SF8">
    <property type="entry name" value="AMINOTRANSFERASE-RELATED"/>
    <property type="match status" value="1"/>
</dbReference>
<protein>
    <submittedName>
        <fullName evidence="3">SIS domain-containing protein</fullName>
    </submittedName>
</protein>
<feature type="domain" description="SIS" evidence="2">
    <location>
        <begin position="28"/>
        <end position="174"/>
    </location>
</feature>
<dbReference type="InterPro" id="IPR001347">
    <property type="entry name" value="SIS_dom"/>
</dbReference>